<keyword evidence="2" id="KW-0472">Membrane</keyword>
<protein>
    <submittedName>
        <fullName evidence="3">5739fe2a-41e9-401f-a680-3cd6911a1b9a</fullName>
    </submittedName>
</protein>
<feature type="region of interest" description="Disordered" evidence="1">
    <location>
        <begin position="489"/>
        <end position="529"/>
    </location>
</feature>
<evidence type="ECO:0000256" key="1">
    <source>
        <dbReference type="SAM" id="MobiDB-lite"/>
    </source>
</evidence>
<feature type="compositionally biased region" description="Polar residues" evidence="1">
    <location>
        <begin position="17"/>
        <end position="33"/>
    </location>
</feature>
<feature type="compositionally biased region" description="Basic and acidic residues" evidence="1">
    <location>
        <begin position="64"/>
        <end position="73"/>
    </location>
</feature>
<gene>
    <name evidence="3" type="ORF">TT172_LOCUS1377</name>
</gene>
<feature type="region of interest" description="Disordered" evidence="1">
    <location>
        <begin position="1"/>
        <end position="155"/>
    </location>
</feature>
<keyword evidence="2" id="KW-0812">Transmembrane</keyword>
<feature type="compositionally biased region" description="Basic residues" evidence="1">
    <location>
        <begin position="489"/>
        <end position="501"/>
    </location>
</feature>
<organism evidence="3 4">
    <name type="scientific">Thermothielavioides terrestris</name>
    <dbReference type="NCBI Taxonomy" id="2587410"/>
    <lineage>
        <taxon>Eukaryota</taxon>
        <taxon>Fungi</taxon>
        <taxon>Dikarya</taxon>
        <taxon>Ascomycota</taxon>
        <taxon>Pezizomycotina</taxon>
        <taxon>Sordariomycetes</taxon>
        <taxon>Sordariomycetidae</taxon>
        <taxon>Sordariales</taxon>
        <taxon>Chaetomiaceae</taxon>
        <taxon>Thermothielavioides</taxon>
    </lineage>
</organism>
<feature type="compositionally biased region" description="Basic and acidic residues" evidence="1">
    <location>
        <begin position="221"/>
        <end position="230"/>
    </location>
</feature>
<evidence type="ECO:0000313" key="4">
    <source>
        <dbReference type="Proteomes" id="UP000289323"/>
    </source>
</evidence>
<dbReference type="AlphaFoldDB" id="A0A3S4AJK3"/>
<evidence type="ECO:0000256" key="2">
    <source>
        <dbReference type="SAM" id="Phobius"/>
    </source>
</evidence>
<dbReference type="EMBL" id="OUUZ01000001">
    <property type="protein sequence ID" value="SPQ18958.1"/>
    <property type="molecule type" value="Genomic_DNA"/>
</dbReference>
<sequence length="551" mass="61477">MERDQTESAGPSADSRIAQTNTRFTSPLVISSASRRRNAYRLAEKEEEGAAQGSPSPAPRLWRSRREPAEKRTTKTGSTVAFLSRYRGKLDGQPPGPVDGADDRRLPSQQSDSSDSTFDEKLRQYALDEPDRASSPDPALPRPQTPNKSFAWQADADFTASDLQVSNSPPVAIKRSNTKIDEIRALEAEVNDRFSRSPRPRPRSTLADKLRASDSEAGPKVSDERLKSNDARSSALVATAEVEVKDDLLEIQRANQVDDSTLDDIADLLQHQNSPSASSDSLGPKSGSTRTDKLEGELEAYGRMSRSLETGLLGIRTAKQGIERLEGKVAHADLKEHAPHNGHHDKTLTAPSSCPACRGSESRRGAAVAYIHLPLPRLWSRDPEFRFTFLGLGLFLVSLWYIAEALMCFRYCKPDYCYPGTSCDWSSDDPVWGYALPVKLDQWVTGGQCRDLTRRLGPELADWLADMWDAARGIDISAVDTSRYGWEQKRRHRRRMNKKKPTTPLVERPEDKRTFSAHKSAREARGRAQMADEMGYYELDEDESIASDERL</sequence>
<feature type="compositionally biased region" description="Basic and acidic residues" evidence="1">
    <location>
        <begin position="507"/>
        <end position="526"/>
    </location>
</feature>
<feature type="transmembrane region" description="Helical" evidence="2">
    <location>
        <begin position="385"/>
        <end position="403"/>
    </location>
</feature>
<dbReference type="Proteomes" id="UP000289323">
    <property type="component" value="Unassembled WGS sequence"/>
</dbReference>
<feature type="region of interest" description="Disordered" evidence="1">
    <location>
        <begin position="190"/>
        <end position="231"/>
    </location>
</feature>
<evidence type="ECO:0000313" key="3">
    <source>
        <dbReference type="EMBL" id="SPQ18958.1"/>
    </source>
</evidence>
<proteinExistence type="predicted"/>
<feature type="region of interest" description="Disordered" evidence="1">
    <location>
        <begin position="272"/>
        <end position="293"/>
    </location>
</feature>
<feature type="compositionally biased region" description="Polar residues" evidence="1">
    <location>
        <begin position="272"/>
        <end position="289"/>
    </location>
</feature>
<accession>A0A3S4AJK3</accession>
<keyword evidence="2" id="KW-1133">Transmembrane helix</keyword>
<name>A0A3S4AJK3_9PEZI</name>
<reference evidence="3 4" key="1">
    <citation type="submission" date="2018-04" db="EMBL/GenBank/DDBJ databases">
        <authorList>
            <person name="Huttner S."/>
            <person name="Dainat J."/>
        </authorList>
    </citation>
    <scope>NUCLEOTIDE SEQUENCE [LARGE SCALE GENOMIC DNA]</scope>
</reference>